<feature type="compositionally biased region" description="Basic and acidic residues" evidence="1">
    <location>
        <begin position="180"/>
        <end position="332"/>
    </location>
</feature>
<organism evidence="3 4">
    <name type="scientific">Sinanodonta woodiana</name>
    <name type="common">Chinese pond mussel</name>
    <name type="synonym">Anodonta woodiana</name>
    <dbReference type="NCBI Taxonomy" id="1069815"/>
    <lineage>
        <taxon>Eukaryota</taxon>
        <taxon>Metazoa</taxon>
        <taxon>Spiralia</taxon>
        <taxon>Lophotrochozoa</taxon>
        <taxon>Mollusca</taxon>
        <taxon>Bivalvia</taxon>
        <taxon>Autobranchia</taxon>
        <taxon>Heteroconchia</taxon>
        <taxon>Palaeoheterodonta</taxon>
        <taxon>Unionida</taxon>
        <taxon>Unionoidea</taxon>
        <taxon>Unionidae</taxon>
        <taxon>Unioninae</taxon>
        <taxon>Sinanodonta</taxon>
    </lineage>
</organism>
<evidence type="ECO:0000256" key="1">
    <source>
        <dbReference type="SAM" id="MobiDB-lite"/>
    </source>
</evidence>
<evidence type="ECO:0000313" key="3">
    <source>
        <dbReference type="EMBL" id="KAL3890757.1"/>
    </source>
</evidence>
<dbReference type="SUPFAM" id="SSF47986">
    <property type="entry name" value="DEATH domain"/>
    <property type="match status" value="1"/>
</dbReference>
<name>A0ABD3XXN8_SINWO</name>
<feature type="domain" description="Death" evidence="2">
    <location>
        <begin position="901"/>
        <end position="986"/>
    </location>
</feature>
<dbReference type="PROSITE" id="PS50017">
    <property type="entry name" value="DEATH_DOMAIN"/>
    <property type="match status" value="1"/>
</dbReference>
<proteinExistence type="predicted"/>
<dbReference type="Gene3D" id="1.10.533.10">
    <property type="entry name" value="Death Domain, Fas"/>
    <property type="match status" value="1"/>
</dbReference>
<dbReference type="InterPro" id="IPR000488">
    <property type="entry name" value="Death_dom"/>
</dbReference>
<reference evidence="3 4" key="1">
    <citation type="submission" date="2024-11" db="EMBL/GenBank/DDBJ databases">
        <title>Chromosome-level genome assembly of the freshwater bivalve Anodonta woodiana.</title>
        <authorList>
            <person name="Chen X."/>
        </authorList>
    </citation>
    <scope>NUCLEOTIDE SEQUENCE [LARGE SCALE GENOMIC DNA]</scope>
    <source>
        <strain evidence="3">MN2024</strain>
        <tissue evidence="3">Gills</tissue>
    </source>
</reference>
<dbReference type="Pfam" id="PF00531">
    <property type="entry name" value="Death"/>
    <property type="match status" value="1"/>
</dbReference>
<dbReference type="InterPro" id="IPR011029">
    <property type="entry name" value="DEATH-like_dom_sf"/>
</dbReference>
<comment type="caution">
    <text evidence="3">The sequence shown here is derived from an EMBL/GenBank/DDBJ whole genome shotgun (WGS) entry which is preliminary data.</text>
</comment>
<evidence type="ECO:0000259" key="2">
    <source>
        <dbReference type="PROSITE" id="PS50017"/>
    </source>
</evidence>
<dbReference type="EMBL" id="JBJQND010000001">
    <property type="protein sequence ID" value="KAL3890757.1"/>
    <property type="molecule type" value="Genomic_DNA"/>
</dbReference>
<accession>A0ABD3XXN8</accession>
<dbReference type="Proteomes" id="UP001634394">
    <property type="component" value="Unassembled WGS sequence"/>
</dbReference>
<dbReference type="PANTHER" id="PTHR28336:SF4">
    <property type="entry name" value="DEATH DOMAIN-CONTAINING PROTEIN 1"/>
    <property type="match status" value="1"/>
</dbReference>
<gene>
    <name evidence="3" type="ORF">ACJMK2_003035</name>
</gene>
<dbReference type="AlphaFoldDB" id="A0ABD3XXN8"/>
<sequence>MTDIEALRLLVKDLQSIETLPNPPQSYDGIEQFEKTASEVIDHACDTTQKVAKYGDAITEKLEEMRSALKQSTTKIQEQIKKSIDYLAGKDKTKGTASAHSGTTILYEDSVESNGKPSSKDIELIHRLQNLEIKKQRLEEFIIKTQQIMEKVKQGASVTNMDIDQMRGCLGSWLEDKKESYQEEQDRLANERKKQEEENRKQKEEEEKKREKDEKNRKKNNKKEEAEKRKKEEDERRKREEEDRQKQEEEERKRKEDEIKRKEEEDLRKKEEEERLKREEEERKQKEEEERKKKQEEDRIKKEMERKRREEEEMKKREAKKKEEEERRRKDPANWTPHTYRRPDGESDSFHRDICCHVFAMPDSLQEEDLECLASDEWRENEELSLGIGEKVTSSLTTVKVKEDEKELKVPMRICVPHCSVSDSSDEVIVKVSIDGGEWKNQQPVTLPSRQASQPDLNYAGIDVANFRSVKVLAVAKTKSQEFLVDKSGISQASSLDKNIKLFVPRDTFRKPKKMKLEIRPIRDNSLTFATQYYDHCHNVLSTSSVMAITCEALTEKDIELDLTRNAPNDKRTSDKGRYLHLYKCRGDNWKIADSEIKGKNMDVSINLPSRKDAYVVLEIEGRLGIPNDEFIKAADELYFHSNASIVRVVAKQRAEYPHSLMIQCVRRDQVSSCLSELERKGYSTGPDTSKEFVLIDGQAIILRCSGNITMTPESEVKLIFHAYMDTAKQEVTLQAIDEYKQKEFEGYVGHLQFEVLKDNREGALYIKTSGSLPINLPKRPIERPRTARARIRFPHYLTTLAKYLAMKLTVQAKDDTWLQVIFSLGSRREMENIRRRAATRCETPHNEYEICEIILQDWMKSKPVQDDKIKPILRALEDCHRMALSNECEKFIHIHKKYLSDECMSEMAKKIGNDWSSLARKLGLSEEDITSCKNGSKGSNEDEAFMMLCKWRVSEAVVNSGIDVFNDLLGIVETMQNLNGLKEYVRHTLNQISKE</sequence>
<protein>
    <recommendedName>
        <fullName evidence="2">Death domain-containing protein</fullName>
    </recommendedName>
</protein>
<keyword evidence="4" id="KW-1185">Reference proteome</keyword>
<dbReference type="PANTHER" id="PTHR28336">
    <property type="entry name" value="BA1-643"/>
    <property type="match status" value="1"/>
</dbReference>
<dbReference type="CDD" id="cd01670">
    <property type="entry name" value="Death"/>
    <property type="match status" value="1"/>
</dbReference>
<evidence type="ECO:0000313" key="4">
    <source>
        <dbReference type="Proteomes" id="UP001634394"/>
    </source>
</evidence>
<feature type="region of interest" description="Disordered" evidence="1">
    <location>
        <begin position="180"/>
        <end position="347"/>
    </location>
</feature>